<organism evidence="1 2">
    <name type="scientific">Macrosiphum euphorbiae</name>
    <name type="common">potato aphid</name>
    <dbReference type="NCBI Taxonomy" id="13131"/>
    <lineage>
        <taxon>Eukaryota</taxon>
        <taxon>Metazoa</taxon>
        <taxon>Ecdysozoa</taxon>
        <taxon>Arthropoda</taxon>
        <taxon>Hexapoda</taxon>
        <taxon>Insecta</taxon>
        <taxon>Pterygota</taxon>
        <taxon>Neoptera</taxon>
        <taxon>Paraneoptera</taxon>
        <taxon>Hemiptera</taxon>
        <taxon>Sternorrhyncha</taxon>
        <taxon>Aphidomorpha</taxon>
        <taxon>Aphidoidea</taxon>
        <taxon>Aphididae</taxon>
        <taxon>Macrosiphini</taxon>
        <taxon>Macrosiphum</taxon>
    </lineage>
</organism>
<accession>A0AAV0Y628</accession>
<evidence type="ECO:0000313" key="1">
    <source>
        <dbReference type="EMBL" id="CAI6375587.1"/>
    </source>
</evidence>
<keyword evidence="2" id="KW-1185">Reference proteome</keyword>
<dbReference type="PANTHER" id="PTHR37162:SF1">
    <property type="entry name" value="BED-TYPE DOMAIN-CONTAINING PROTEIN"/>
    <property type="match status" value="1"/>
</dbReference>
<evidence type="ECO:0000313" key="2">
    <source>
        <dbReference type="Proteomes" id="UP001160148"/>
    </source>
</evidence>
<dbReference type="EMBL" id="CARXXK010001349">
    <property type="protein sequence ID" value="CAI6375587.1"/>
    <property type="molecule type" value="Genomic_DNA"/>
</dbReference>
<dbReference type="Proteomes" id="UP001160148">
    <property type="component" value="Unassembled WGS sequence"/>
</dbReference>
<gene>
    <name evidence="1" type="ORF">MEUPH1_LOCUS29061</name>
</gene>
<reference evidence="1 2" key="1">
    <citation type="submission" date="2023-01" db="EMBL/GenBank/DDBJ databases">
        <authorList>
            <person name="Whitehead M."/>
        </authorList>
    </citation>
    <scope>NUCLEOTIDE SEQUENCE [LARGE SCALE GENOMIC DNA]</scope>
</reference>
<evidence type="ECO:0008006" key="3">
    <source>
        <dbReference type="Google" id="ProtNLM"/>
    </source>
</evidence>
<comment type="caution">
    <text evidence="1">The sequence shown here is derived from an EMBL/GenBank/DDBJ whole genome shotgun (WGS) entry which is preliminary data.</text>
</comment>
<protein>
    <recommendedName>
        <fullName evidence="3">DUF4371 domain-containing protein</fullName>
    </recommendedName>
</protein>
<dbReference type="PANTHER" id="PTHR37162">
    <property type="entry name" value="HAT FAMILY DIMERISATION DOMAINCONTAINING PROTEIN-RELATED"/>
    <property type="match status" value="1"/>
</dbReference>
<proteinExistence type="predicted"/>
<sequence>MTFFAETTPSLEKKTHKSVQQAEIKLAGYFAEHNIPFLASDHLTDLLKEIFPDSDIAKVMSIKRTKTTAIIKNVIGATQKNELANILRNVHFSILTDESTDIGTIKTSCVVVRYHDKSSKRIESTFWELHNVFDTNNPSSATAEHVYNGLIKTLGDFNIPLSNIIGFGSDGYNVMMGENNSVASLLRVS</sequence>
<dbReference type="AlphaFoldDB" id="A0AAV0Y628"/>
<name>A0AAV0Y628_9HEMI</name>